<name>A0A6H1ZYA4_9ZZZZ</name>
<evidence type="ECO:0000313" key="5">
    <source>
        <dbReference type="EMBL" id="QJI01751.1"/>
    </source>
</evidence>
<gene>
    <name evidence="3" type="ORF">MM415A02470_0006</name>
    <name evidence="4" type="ORF">MM415B02483_0012</name>
    <name evidence="2" type="ORF">TM448A02729_0007</name>
    <name evidence="5" type="ORF">TM448B02754_0003</name>
</gene>
<reference evidence="2" key="1">
    <citation type="submission" date="2020-03" db="EMBL/GenBank/DDBJ databases">
        <title>The deep terrestrial virosphere.</title>
        <authorList>
            <person name="Holmfeldt K."/>
            <person name="Nilsson E."/>
            <person name="Simone D."/>
            <person name="Lopez-Fernandez M."/>
            <person name="Wu X."/>
            <person name="de Brujin I."/>
            <person name="Lundin D."/>
            <person name="Andersson A."/>
            <person name="Bertilsson S."/>
            <person name="Dopson M."/>
        </authorList>
    </citation>
    <scope>NUCLEOTIDE SEQUENCE</scope>
    <source>
        <strain evidence="3">MM415A02470</strain>
        <strain evidence="4">MM415B02483</strain>
        <strain evidence="2">TM448A02729</strain>
        <strain evidence="5">TM448B02754</strain>
    </source>
</reference>
<dbReference type="EMBL" id="MT142876">
    <property type="protein sequence ID" value="QJA89902.1"/>
    <property type="molecule type" value="Genomic_DNA"/>
</dbReference>
<accession>A0A6H1ZYA4</accession>
<dbReference type="EMBL" id="MT144340">
    <property type="protein sequence ID" value="QJA52442.1"/>
    <property type="molecule type" value="Genomic_DNA"/>
</dbReference>
<keyword evidence="1" id="KW-0472">Membrane</keyword>
<sequence length="75" mass="8104">MATPHPVLDLIERSIIVQCVVTISLVGAVIFLACTKQPIPDLLAHLTEITLGFYFGSKVGNSLARANLIRKSKLS</sequence>
<evidence type="ECO:0000256" key="1">
    <source>
        <dbReference type="SAM" id="Phobius"/>
    </source>
</evidence>
<organism evidence="2">
    <name type="scientific">viral metagenome</name>
    <dbReference type="NCBI Taxonomy" id="1070528"/>
    <lineage>
        <taxon>unclassified sequences</taxon>
        <taxon>metagenomes</taxon>
        <taxon>organismal metagenomes</taxon>
    </lineage>
</organism>
<feature type="transmembrane region" description="Helical" evidence="1">
    <location>
        <begin position="15"/>
        <end position="34"/>
    </location>
</feature>
<protein>
    <submittedName>
        <fullName evidence="2">Uncharacterized protein</fullName>
    </submittedName>
</protein>
<evidence type="ECO:0000313" key="2">
    <source>
        <dbReference type="EMBL" id="QJA52442.1"/>
    </source>
</evidence>
<dbReference type="EMBL" id="MT144948">
    <property type="protein sequence ID" value="QJI01751.1"/>
    <property type="molecule type" value="Genomic_DNA"/>
</dbReference>
<dbReference type="EMBL" id="MT142003">
    <property type="protein sequence ID" value="QJA73113.1"/>
    <property type="molecule type" value="Genomic_DNA"/>
</dbReference>
<keyword evidence="1" id="KW-0812">Transmembrane</keyword>
<dbReference type="AlphaFoldDB" id="A0A6H1ZYA4"/>
<evidence type="ECO:0000313" key="3">
    <source>
        <dbReference type="EMBL" id="QJA73113.1"/>
    </source>
</evidence>
<evidence type="ECO:0000313" key="4">
    <source>
        <dbReference type="EMBL" id="QJA89902.1"/>
    </source>
</evidence>
<proteinExistence type="predicted"/>
<keyword evidence="1" id="KW-1133">Transmembrane helix</keyword>